<feature type="transmembrane region" description="Helical" evidence="1">
    <location>
        <begin position="168"/>
        <end position="186"/>
    </location>
</feature>
<dbReference type="Proteomes" id="UP001501469">
    <property type="component" value="Unassembled WGS sequence"/>
</dbReference>
<evidence type="ECO:0008006" key="4">
    <source>
        <dbReference type="Google" id="ProtNLM"/>
    </source>
</evidence>
<protein>
    <recommendedName>
        <fullName evidence="4">Class I SAM-dependent methyltransferase</fullName>
    </recommendedName>
</protein>
<reference evidence="3" key="1">
    <citation type="journal article" date="2019" name="Int. J. Syst. Evol. Microbiol.">
        <title>The Global Catalogue of Microorganisms (GCM) 10K type strain sequencing project: providing services to taxonomists for standard genome sequencing and annotation.</title>
        <authorList>
            <consortium name="The Broad Institute Genomics Platform"/>
            <consortium name="The Broad Institute Genome Sequencing Center for Infectious Disease"/>
            <person name="Wu L."/>
            <person name="Ma J."/>
        </authorList>
    </citation>
    <scope>NUCLEOTIDE SEQUENCE [LARGE SCALE GENOMIC DNA]</scope>
    <source>
        <strain evidence="3">JCM 17225</strain>
    </source>
</reference>
<feature type="transmembrane region" description="Helical" evidence="1">
    <location>
        <begin position="142"/>
        <end position="162"/>
    </location>
</feature>
<keyword evidence="3" id="KW-1185">Reference proteome</keyword>
<gene>
    <name evidence="2" type="ORF">GCM10022409_16860</name>
</gene>
<proteinExistence type="predicted"/>
<name>A0ABP7TYX5_9BACT</name>
<keyword evidence="1" id="KW-0812">Transmembrane</keyword>
<keyword evidence="1" id="KW-0472">Membrane</keyword>
<evidence type="ECO:0000313" key="2">
    <source>
        <dbReference type="EMBL" id="GAA4033164.1"/>
    </source>
</evidence>
<dbReference type="InterPro" id="IPR029063">
    <property type="entry name" value="SAM-dependent_MTases_sf"/>
</dbReference>
<organism evidence="2 3">
    <name type="scientific">Hymenobacter glaciei</name>
    <dbReference type="NCBI Taxonomy" id="877209"/>
    <lineage>
        <taxon>Bacteria</taxon>
        <taxon>Pseudomonadati</taxon>
        <taxon>Bacteroidota</taxon>
        <taxon>Cytophagia</taxon>
        <taxon>Cytophagales</taxon>
        <taxon>Hymenobacteraceae</taxon>
        <taxon>Hymenobacter</taxon>
    </lineage>
</organism>
<evidence type="ECO:0000313" key="3">
    <source>
        <dbReference type="Proteomes" id="UP001501469"/>
    </source>
</evidence>
<sequence>MVVMHKFLGSTPELAELLKKALLHSETAAIVDLCSGSGGPMLEVYQLLKAESGVGPVRLTLTDLYPNMELAALVNGRSEPTLHYETRPIDAARVSPELRGVRTMVGSFHHMPPAVATSILRDAKENNQPICIYEISDNSFPIMLWWIALPLNFIMALFITPFARPLTFRQLFFTYILPVIPFFFAWDGAVSNARTYTLSDMDVLLEGLASDDYTWETGLIPGKAKKPYLLGLPKVR</sequence>
<evidence type="ECO:0000256" key="1">
    <source>
        <dbReference type="SAM" id="Phobius"/>
    </source>
</evidence>
<dbReference type="EMBL" id="BAABDK010000013">
    <property type="protein sequence ID" value="GAA4033164.1"/>
    <property type="molecule type" value="Genomic_DNA"/>
</dbReference>
<accession>A0ABP7TYX5</accession>
<keyword evidence="1" id="KW-1133">Transmembrane helix</keyword>
<comment type="caution">
    <text evidence="2">The sequence shown here is derived from an EMBL/GenBank/DDBJ whole genome shotgun (WGS) entry which is preliminary data.</text>
</comment>
<dbReference type="SUPFAM" id="SSF53335">
    <property type="entry name" value="S-adenosyl-L-methionine-dependent methyltransferases"/>
    <property type="match status" value="1"/>
</dbReference>